<keyword evidence="3" id="KW-1185">Reference proteome</keyword>
<gene>
    <name evidence="2" type="ORF">MiSe_72890</name>
</gene>
<comment type="caution">
    <text evidence="2">The sequence shown here is derived from an EMBL/GenBank/DDBJ whole genome shotgun (WGS) entry which is preliminary data.</text>
</comment>
<evidence type="ECO:0008006" key="4">
    <source>
        <dbReference type="Google" id="ProtNLM"/>
    </source>
</evidence>
<name>A0AAV3XPP4_9CYAN</name>
<feature type="region of interest" description="Disordered" evidence="1">
    <location>
        <begin position="87"/>
        <end position="125"/>
    </location>
</feature>
<dbReference type="Proteomes" id="UP001050975">
    <property type="component" value="Unassembled WGS sequence"/>
</dbReference>
<evidence type="ECO:0000313" key="2">
    <source>
        <dbReference type="EMBL" id="GET42472.1"/>
    </source>
</evidence>
<evidence type="ECO:0000313" key="3">
    <source>
        <dbReference type="Proteomes" id="UP001050975"/>
    </source>
</evidence>
<feature type="region of interest" description="Disordered" evidence="1">
    <location>
        <begin position="164"/>
        <end position="191"/>
    </location>
</feature>
<proteinExistence type="predicted"/>
<dbReference type="RefSeq" id="WP_226590053.1">
    <property type="nucleotide sequence ID" value="NZ_BLAY01000166.1"/>
</dbReference>
<dbReference type="AlphaFoldDB" id="A0AAV3XPP4"/>
<sequence>MSARKLTDADKVEIVKLYRETDETTSTLAMRYDVSHSTISRFLKSTLSPSEYEVLIQQKRSGRTLKDSSEPEQVQVEAEQSLQLELPLATTPAARLRRRRSSGVDETEGEPLELEAPSPPRDFPVPRAATKDELLDATYAKEASTFREMLPEDLLELQGELADLDEDEEDEDDEDFEDADEEDEEDDAPILKRTVRAGVKVQVLPLSQALIPKTCYLVVDRAAELVARPLKDFGDLGIIPQEEIQERTLPVFDNHRVARRFSNRTQRVIKVPDGKMLQKVGDHLKAKGITRLLIDGQVYSLSLN</sequence>
<accession>A0AAV3XPP4</accession>
<feature type="compositionally biased region" description="Acidic residues" evidence="1">
    <location>
        <begin position="164"/>
        <end position="188"/>
    </location>
</feature>
<dbReference type="EMBL" id="BLAY01000166">
    <property type="protein sequence ID" value="GET42472.1"/>
    <property type="molecule type" value="Genomic_DNA"/>
</dbReference>
<evidence type="ECO:0000256" key="1">
    <source>
        <dbReference type="SAM" id="MobiDB-lite"/>
    </source>
</evidence>
<dbReference type="Gene3D" id="1.10.10.60">
    <property type="entry name" value="Homeodomain-like"/>
    <property type="match status" value="1"/>
</dbReference>
<organism evidence="2 3">
    <name type="scientific">Microseira wollei NIES-4236</name>
    <dbReference type="NCBI Taxonomy" id="2530354"/>
    <lineage>
        <taxon>Bacteria</taxon>
        <taxon>Bacillati</taxon>
        <taxon>Cyanobacteriota</taxon>
        <taxon>Cyanophyceae</taxon>
        <taxon>Oscillatoriophycideae</taxon>
        <taxon>Aerosakkonematales</taxon>
        <taxon>Aerosakkonemataceae</taxon>
        <taxon>Microseira</taxon>
    </lineage>
</organism>
<reference evidence="2" key="1">
    <citation type="submission" date="2019-10" db="EMBL/GenBank/DDBJ databases">
        <title>Draft genome sequece of Microseira wollei NIES-4236.</title>
        <authorList>
            <person name="Yamaguchi H."/>
            <person name="Suzuki S."/>
            <person name="Kawachi M."/>
        </authorList>
    </citation>
    <scope>NUCLEOTIDE SEQUENCE</scope>
    <source>
        <strain evidence="2">NIES-4236</strain>
    </source>
</reference>
<protein>
    <recommendedName>
        <fullName evidence="4">Transposase</fullName>
    </recommendedName>
</protein>